<comment type="similarity">
    <text evidence="1">Belongs to the MAF1 family.</text>
</comment>
<evidence type="ECO:0000256" key="2">
    <source>
        <dbReference type="SAM" id="MobiDB-lite"/>
    </source>
</evidence>
<keyword evidence="4" id="KW-1185">Reference proteome</keyword>
<comment type="caution">
    <text evidence="3">The sequence shown here is derived from an EMBL/GenBank/DDBJ whole genome shotgun (WGS) entry which is preliminary data.</text>
</comment>
<evidence type="ECO:0000313" key="4">
    <source>
        <dbReference type="Proteomes" id="UP001190700"/>
    </source>
</evidence>
<dbReference type="PANTHER" id="PTHR22504:SF0">
    <property type="entry name" value="REPRESSOR OF RNA POLYMERASE III TRANSCRIPTION MAF1 HOMOLOG"/>
    <property type="match status" value="1"/>
</dbReference>
<feature type="region of interest" description="Disordered" evidence="2">
    <location>
        <begin position="202"/>
        <end position="228"/>
    </location>
</feature>
<dbReference type="Proteomes" id="UP001190700">
    <property type="component" value="Unassembled WGS sequence"/>
</dbReference>
<dbReference type="GO" id="GO:0000994">
    <property type="term" value="F:RNA polymerase III core binding"/>
    <property type="evidence" value="ECO:0007669"/>
    <property type="project" value="TreeGrafter"/>
</dbReference>
<dbReference type="InterPro" id="IPR038564">
    <property type="entry name" value="Maf1_sf"/>
</dbReference>
<proteinExistence type="inferred from homology"/>
<evidence type="ECO:0000256" key="1">
    <source>
        <dbReference type="PIRNR" id="PIRNR037240"/>
    </source>
</evidence>
<sequence length="228" mass="26129">MKFLEYTPLSSLNSFLHHINVGDYVVEGDIQAYSCKLAGVDKKLSRSLDQEVVSTLSTTPPSLLSSSPVGPLSESQSRKTLIYLILTLNHMYPDYDFSMLRAHHFRKDENVNMAKANIEQLLLETGKVWNQEEPGQNFLDVLWQSVDEVMDLKDCDVYSYNADMEGDPFAEVGQVWAFNHFFYNKKLKRILYFSCRSKLARQENDSDSDVGEQDEVPDETFADDMDLN</sequence>
<dbReference type="PIRSF" id="PIRSF037240">
    <property type="entry name" value="RNA_polIII_Trep_MAF1"/>
    <property type="match status" value="1"/>
</dbReference>
<dbReference type="InterPro" id="IPR015257">
    <property type="entry name" value="Maf1"/>
</dbReference>
<organism evidence="3 4">
    <name type="scientific">Cymbomonas tetramitiformis</name>
    <dbReference type="NCBI Taxonomy" id="36881"/>
    <lineage>
        <taxon>Eukaryota</taxon>
        <taxon>Viridiplantae</taxon>
        <taxon>Chlorophyta</taxon>
        <taxon>Pyramimonadophyceae</taxon>
        <taxon>Pyramimonadales</taxon>
        <taxon>Pyramimonadaceae</taxon>
        <taxon>Cymbomonas</taxon>
    </lineage>
</organism>
<keyword evidence="1" id="KW-0805">Transcription regulation</keyword>
<dbReference type="Pfam" id="PF09174">
    <property type="entry name" value="Maf1"/>
    <property type="match status" value="1"/>
</dbReference>
<dbReference type="Gene3D" id="3.40.1000.50">
    <property type="entry name" value="Repressor of RNA polymerase III transcription Maf1"/>
    <property type="match status" value="1"/>
</dbReference>
<accession>A0AAE0GS55</accession>
<feature type="compositionally biased region" description="Acidic residues" evidence="2">
    <location>
        <begin position="205"/>
        <end position="228"/>
    </location>
</feature>
<evidence type="ECO:0000313" key="3">
    <source>
        <dbReference type="EMBL" id="KAK3283405.1"/>
    </source>
</evidence>
<keyword evidence="1" id="KW-0539">Nucleus</keyword>
<dbReference type="AlphaFoldDB" id="A0AAE0GS55"/>
<name>A0AAE0GS55_9CHLO</name>
<keyword evidence="1" id="KW-0804">Transcription</keyword>
<gene>
    <name evidence="3" type="ORF">CYMTET_8896</name>
</gene>
<dbReference type="GO" id="GO:0016480">
    <property type="term" value="P:negative regulation of transcription by RNA polymerase III"/>
    <property type="evidence" value="ECO:0007669"/>
    <property type="project" value="UniProtKB-UniRule"/>
</dbReference>
<dbReference type="EMBL" id="LGRX02002798">
    <property type="protein sequence ID" value="KAK3283405.1"/>
    <property type="molecule type" value="Genomic_DNA"/>
</dbReference>
<dbReference type="PANTHER" id="PTHR22504">
    <property type="entry name" value="REPRESSOR OF RNA POLYMERASE III TRANSCRIPTION MAF1"/>
    <property type="match status" value="1"/>
</dbReference>
<dbReference type="FunFam" id="3.40.1000.50:FF:000003">
    <property type="entry name" value="Repressor of RNA polymerase III transcription MAF1"/>
    <property type="match status" value="1"/>
</dbReference>
<protein>
    <recommendedName>
        <fullName evidence="1">Repressor of RNA polymerase III transcription</fullName>
    </recommendedName>
</protein>
<dbReference type="GO" id="GO:0005634">
    <property type="term" value="C:nucleus"/>
    <property type="evidence" value="ECO:0007669"/>
    <property type="project" value="UniProtKB-SubCell"/>
</dbReference>
<reference evidence="3 4" key="1">
    <citation type="journal article" date="2015" name="Genome Biol. Evol.">
        <title>Comparative Genomics of a Bacterivorous Green Alga Reveals Evolutionary Causalities and Consequences of Phago-Mixotrophic Mode of Nutrition.</title>
        <authorList>
            <person name="Burns J.A."/>
            <person name="Paasch A."/>
            <person name="Narechania A."/>
            <person name="Kim E."/>
        </authorList>
    </citation>
    <scope>NUCLEOTIDE SEQUENCE [LARGE SCALE GENOMIC DNA]</scope>
    <source>
        <strain evidence="3 4">PLY_AMNH</strain>
    </source>
</reference>
<keyword evidence="1" id="KW-0678">Repressor</keyword>
<comment type="subcellular location">
    <subcellularLocation>
        <location evidence="1">Nucleus</location>
    </subcellularLocation>
</comment>